<protein>
    <submittedName>
        <fullName evidence="1">Putative orfan</fullName>
    </submittedName>
</protein>
<sequence length="115" mass="13346">MFWKQNTLKLLVHSQLGNLKLAKLINFVLRNNMVSMVIISDESENTILFDDIEKVAVVDNTMQIDYVQLYTQADIFIETIPTISYQMLFVNTMNLPIIHLGTSVFIFNIDPKDQY</sequence>
<dbReference type="KEGG" id="vg:80518644"/>
<organism evidence="1">
    <name type="scientific">Tupanvirus soda lake</name>
    <dbReference type="NCBI Taxonomy" id="2126985"/>
    <lineage>
        <taxon>Viruses</taxon>
        <taxon>Varidnaviria</taxon>
        <taxon>Bamfordvirae</taxon>
        <taxon>Nucleocytoviricota</taxon>
        <taxon>Megaviricetes</taxon>
        <taxon>Imitervirales</taxon>
        <taxon>Mimiviridae</taxon>
        <taxon>Megamimivirinae</taxon>
        <taxon>Tupanvirus</taxon>
        <taxon>Tupanvirus salinum</taxon>
    </lineage>
</organism>
<dbReference type="GeneID" id="80518644"/>
<dbReference type="EMBL" id="KY523104">
    <property type="protein sequence ID" value="QKU35222.1"/>
    <property type="molecule type" value="Genomic_DNA"/>
</dbReference>
<dbReference type="RefSeq" id="YP_010781880.1">
    <property type="nucleotide sequence ID" value="NC_075039.1"/>
</dbReference>
<reference evidence="1" key="1">
    <citation type="submission" date="2017-01" db="EMBL/GenBank/DDBJ databases">
        <authorList>
            <person name="Assis F.L."/>
            <person name="Abrahao J.S."/>
            <person name="Silva L."/>
            <person name="Khalil J.B."/>
            <person name="Rodrigues R."/>
            <person name="Silva L.S."/>
            <person name="Arantes T."/>
            <person name="Boratto P."/>
            <person name="Andrade M."/>
            <person name="Kroon E.G."/>
            <person name="Ribeiro B."/>
            <person name="Bergier I."/>
            <person name="Seligmann H."/>
            <person name="Ghigo E."/>
            <person name="Colson P."/>
            <person name="Levasseur A."/>
            <person name="Raoult D."/>
            <person name="Scola B.L."/>
        </authorList>
    </citation>
    <scope>NUCLEOTIDE SEQUENCE</scope>
    <source>
        <strain evidence="1">Soda lake</strain>
    </source>
</reference>
<name>A0A6N1NZ17_9VIRU</name>
<reference evidence="1" key="2">
    <citation type="journal article" date="2018" name="Nat. Commun.">
        <title>Tailed giant Tupanvirus possesses the most complete translational apparatus of the known virosphere.</title>
        <authorList>
            <person name="Abrahao J."/>
            <person name="Silva L."/>
            <person name="Silva L.S."/>
            <person name="Khalil J.Y.B."/>
            <person name="Rodrigues R."/>
            <person name="Arantes T."/>
            <person name="Assis F."/>
            <person name="Boratto P."/>
            <person name="Andrade M."/>
            <person name="Kroon E.G."/>
            <person name="Ribeiro B."/>
            <person name="Bergier I."/>
            <person name="Seligmann H."/>
            <person name="Ghigo E."/>
            <person name="Colson P."/>
            <person name="Levasseur A."/>
            <person name="Kroemer G."/>
            <person name="Raoult D."/>
            <person name="La Scola B."/>
        </authorList>
    </citation>
    <scope>NUCLEOTIDE SEQUENCE [LARGE SCALE GENOMIC DNA]</scope>
    <source>
        <strain evidence="1">Soda lake</strain>
    </source>
</reference>
<proteinExistence type="predicted"/>
<accession>A0A6N1NZ17</accession>
<evidence type="ECO:0000313" key="1">
    <source>
        <dbReference type="EMBL" id="QKU35222.1"/>
    </source>
</evidence>